<organism evidence="3 4">
    <name type="scientific">Nocardioides conyzicola</name>
    <dbReference type="NCBI Taxonomy" id="1651781"/>
    <lineage>
        <taxon>Bacteria</taxon>
        <taxon>Bacillati</taxon>
        <taxon>Actinomycetota</taxon>
        <taxon>Actinomycetes</taxon>
        <taxon>Propionibacteriales</taxon>
        <taxon>Nocardioidaceae</taxon>
        <taxon>Nocardioides</taxon>
    </lineage>
</organism>
<proteinExistence type="predicted"/>
<feature type="signal peptide" evidence="1">
    <location>
        <begin position="1"/>
        <end position="31"/>
    </location>
</feature>
<gene>
    <name evidence="3" type="ORF">GCM10023349_29320</name>
</gene>
<dbReference type="InterPro" id="IPR025637">
    <property type="entry name" value="DUF4333"/>
</dbReference>
<protein>
    <recommendedName>
        <fullName evidence="2">DUF4333 domain-containing protein</fullName>
    </recommendedName>
</protein>
<feature type="chain" id="PRO_5046813247" description="DUF4333 domain-containing protein" evidence="1">
    <location>
        <begin position="32"/>
        <end position="119"/>
    </location>
</feature>
<feature type="domain" description="DUF4333" evidence="2">
    <location>
        <begin position="30"/>
        <end position="100"/>
    </location>
</feature>
<dbReference type="EMBL" id="BAABKM010000002">
    <property type="protein sequence ID" value="GAA4708678.1"/>
    <property type="molecule type" value="Genomic_DNA"/>
</dbReference>
<comment type="caution">
    <text evidence="3">The sequence shown here is derived from an EMBL/GenBank/DDBJ whole genome shotgun (WGS) entry which is preliminary data.</text>
</comment>
<evidence type="ECO:0000313" key="4">
    <source>
        <dbReference type="Proteomes" id="UP001499974"/>
    </source>
</evidence>
<keyword evidence="4" id="KW-1185">Reference proteome</keyword>
<sequence>MATRAQSHHLGVNISRVLSPAVALVALVALAGCGNSTPTVDKSKLEDEISSKLEAQVGTAPDDISCPKDLKGKKGTTMRCTLTAGEDKLGVTVTVTSVDGKQVNFDAEVDQMDDSGSSS</sequence>
<accession>A0ABP8XJ94</accession>
<dbReference type="Pfam" id="PF14230">
    <property type="entry name" value="DUF4333"/>
    <property type="match status" value="1"/>
</dbReference>
<evidence type="ECO:0000313" key="3">
    <source>
        <dbReference type="EMBL" id="GAA4708678.1"/>
    </source>
</evidence>
<evidence type="ECO:0000259" key="2">
    <source>
        <dbReference type="Pfam" id="PF14230"/>
    </source>
</evidence>
<name>A0ABP8XJ94_9ACTN</name>
<reference evidence="4" key="1">
    <citation type="journal article" date="2019" name="Int. J. Syst. Evol. Microbiol.">
        <title>The Global Catalogue of Microorganisms (GCM) 10K type strain sequencing project: providing services to taxonomists for standard genome sequencing and annotation.</title>
        <authorList>
            <consortium name="The Broad Institute Genomics Platform"/>
            <consortium name="The Broad Institute Genome Sequencing Center for Infectious Disease"/>
            <person name="Wu L."/>
            <person name="Ma J."/>
        </authorList>
    </citation>
    <scope>NUCLEOTIDE SEQUENCE [LARGE SCALE GENOMIC DNA]</scope>
    <source>
        <strain evidence="4">JCM 18531</strain>
    </source>
</reference>
<dbReference type="Proteomes" id="UP001499974">
    <property type="component" value="Unassembled WGS sequence"/>
</dbReference>
<dbReference type="PROSITE" id="PS51257">
    <property type="entry name" value="PROKAR_LIPOPROTEIN"/>
    <property type="match status" value="1"/>
</dbReference>
<keyword evidence="1" id="KW-0732">Signal</keyword>
<evidence type="ECO:0000256" key="1">
    <source>
        <dbReference type="SAM" id="SignalP"/>
    </source>
</evidence>